<organism evidence="2 3">
    <name type="scientific">Ideonella azotifigens</name>
    <dbReference type="NCBI Taxonomy" id="513160"/>
    <lineage>
        <taxon>Bacteria</taxon>
        <taxon>Pseudomonadati</taxon>
        <taxon>Pseudomonadota</taxon>
        <taxon>Betaproteobacteria</taxon>
        <taxon>Burkholderiales</taxon>
        <taxon>Sphaerotilaceae</taxon>
        <taxon>Ideonella</taxon>
    </lineage>
</organism>
<name>A0ABN1KFW3_9BURK</name>
<dbReference type="RefSeq" id="WP_141289419.1">
    <property type="nucleotide sequence ID" value="NZ_BAAAEW010000042.1"/>
</dbReference>
<dbReference type="CDD" id="cd08152">
    <property type="entry name" value="y4iL_like"/>
    <property type="match status" value="1"/>
</dbReference>
<proteinExistence type="predicted"/>
<comment type="function">
    <text evidence="1">Decomposes hydrogen peroxide into water and oxygen; serves to protect cells from the toxic effects of hydrogen peroxide.</text>
</comment>
<evidence type="ECO:0000256" key="1">
    <source>
        <dbReference type="ARBA" id="ARBA00002974"/>
    </source>
</evidence>
<dbReference type="EMBL" id="BAAAEW010000042">
    <property type="protein sequence ID" value="GAA0765075.1"/>
    <property type="molecule type" value="Genomic_DNA"/>
</dbReference>
<evidence type="ECO:0000313" key="2">
    <source>
        <dbReference type="EMBL" id="GAA0765075.1"/>
    </source>
</evidence>
<keyword evidence="3" id="KW-1185">Reference proteome</keyword>
<evidence type="ECO:0000313" key="3">
    <source>
        <dbReference type="Proteomes" id="UP001500279"/>
    </source>
</evidence>
<dbReference type="SUPFAM" id="SSF56634">
    <property type="entry name" value="Heme-dependent catalase-like"/>
    <property type="match status" value="1"/>
</dbReference>
<protein>
    <submittedName>
        <fullName evidence="2">Catalase family protein</fullName>
    </submittedName>
</protein>
<gene>
    <name evidence="2" type="ORF">GCM10009107_51910</name>
</gene>
<dbReference type="Gene3D" id="2.40.180.10">
    <property type="entry name" value="Catalase core domain"/>
    <property type="match status" value="1"/>
</dbReference>
<dbReference type="PANTHER" id="PTHR36195:SF4">
    <property type="entry name" value="DOMAIN PROTEIN, PUTATIVE (AFU_ORTHOLOGUE AFUA_5G01990)-RELATED"/>
    <property type="match status" value="1"/>
</dbReference>
<dbReference type="InterPro" id="IPR020835">
    <property type="entry name" value="Catalase_sf"/>
</dbReference>
<reference evidence="2 3" key="1">
    <citation type="journal article" date="2019" name="Int. J. Syst. Evol. Microbiol.">
        <title>The Global Catalogue of Microorganisms (GCM) 10K type strain sequencing project: providing services to taxonomists for standard genome sequencing and annotation.</title>
        <authorList>
            <consortium name="The Broad Institute Genomics Platform"/>
            <consortium name="The Broad Institute Genome Sequencing Center for Infectious Disease"/>
            <person name="Wu L."/>
            <person name="Ma J."/>
        </authorList>
    </citation>
    <scope>NUCLEOTIDE SEQUENCE [LARGE SCALE GENOMIC DNA]</scope>
    <source>
        <strain evidence="2 3">JCM 15503</strain>
    </source>
</reference>
<comment type="caution">
    <text evidence="2">The sequence shown here is derived from an EMBL/GenBank/DDBJ whole genome shotgun (WGS) entry which is preliminary data.</text>
</comment>
<sequence length="333" mass="37448">MKLAEETIPSGEAQVIEDLVARLQAKITRDNAGGPMRRDAHPKMHGLVKAEFIVEPGLPPELRVGVFAEPRSYPAWIRFSNQDGSLNPDKGRDIRGMAIKLMGVPGDKLLDEERDAPTQDFILISTPVFVTRDAAEFDALLASLTGSGWAKLVFFLTHWRVTWNLLRSMVRFANPLQIRYFSTTPYLFGNTAVKYSAMPHVSVPDRIPDRPDDDYLRLAMRQQLTVGEARFDFAVQLQVDAQAMPIEDPGHEWSQALSPFRKVASIVIPAQAFDTEAQRELGENLSFTPWHALPAHRPLGGVNRARRVVYAAISKYRHACNQQPRREPQGWDG</sequence>
<dbReference type="Proteomes" id="UP001500279">
    <property type="component" value="Unassembled WGS sequence"/>
</dbReference>
<dbReference type="PANTHER" id="PTHR36195">
    <property type="entry name" value="DOMAIN PROTEIN, PUTATIVE (AFU_ORTHOLOGUE AFUA_5G01990)-RELATED-RELATED"/>
    <property type="match status" value="1"/>
</dbReference>
<accession>A0ABN1KFW3</accession>